<evidence type="ECO:0000313" key="2">
    <source>
        <dbReference type="EMBL" id="MBB2191995.1"/>
    </source>
</evidence>
<dbReference type="Pfam" id="PF13155">
    <property type="entry name" value="Toprim_2"/>
    <property type="match status" value="1"/>
</dbReference>
<keyword evidence="3" id="KW-1185">Reference proteome</keyword>
<dbReference type="InterPro" id="IPR034154">
    <property type="entry name" value="TOPRIM_DnaG/twinkle"/>
</dbReference>
<dbReference type="RefSeq" id="WP_183121101.1">
    <property type="nucleotide sequence ID" value="NZ_JABEQF010000036.1"/>
</dbReference>
<proteinExistence type="predicted"/>
<gene>
    <name evidence="2" type="ORF">HLH34_18860</name>
</gene>
<name>A0A7W4JW55_9PROT</name>
<evidence type="ECO:0000313" key="3">
    <source>
        <dbReference type="Proteomes" id="UP000555756"/>
    </source>
</evidence>
<dbReference type="CDD" id="cd01029">
    <property type="entry name" value="TOPRIM_primases"/>
    <property type="match status" value="1"/>
</dbReference>
<dbReference type="Proteomes" id="UP000555756">
    <property type="component" value="Unassembled WGS sequence"/>
</dbReference>
<dbReference type="Pfam" id="PF13154">
    <property type="entry name" value="DUF3991"/>
    <property type="match status" value="1"/>
</dbReference>
<organism evidence="2 3">
    <name type="scientific">Gluconacetobacter azotocaptans</name>
    <dbReference type="NCBI Taxonomy" id="142834"/>
    <lineage>
        <taxon>Bacteria</taxon>
        <taxon>Pseudomonadati</taxon>
        <taxon>Pseudomonadota</taxon>
        <taxon>Alphaproteobacteria</taxon>
        <taxon>Acetobacterales</taxon>
        <taxon>Acetobacteraceae</taxon>
        <taxon>Gluconacetobacter</taxon>
    </lineage>
</organism>
<evidence type="ECO:0000259" key="1">
    <source>
        <dbReference type="Pfam" id="PF13154"/>
    </source>
</evidence>
<dbReference type="Gene3D" id="3.40.1360.10">
    <property type="match status" value="1"/>
</dbReference>
<feature type="domain" description="DUF3991" evidence="1">
    <location>
        <begin position="135"/>
        <end position="197"/>
    </location>
</feature>
<comment type="caution">
    <text evidence="2">The sequence shown here is derived from an EMBL/GenBank/DDBJ whole genome shotgun (WGS) entry which is preliminary data.</text>
</comment>
<protein>
    <submittedName>
        <fullName evidence="2">DUF3991 domain-containing protein</fullName>
    </submittedName>
</protein>
<accession>A0A7W4JW55</accession>
<dbReference type="AlphaFoldDB" id="A0A7W4JW55"/>
<sequence length="322" mass="35433">MLVSFRLTDDDRNAIRNGVSCALLLERAGYALDKSESTRRDLKYRRGKGEVIIVNHEGKGWWDTGSERKGTVFDLLKFLEPGLTWRATCRELGALIGVEPAGLKYVRTLKPSDGRSVAECWRTTRQVRPGSRAWNYLANERCLPEAVIRCAAAQGILREGPRGAAWFAHHDSAGIVCGAELRAPGVHMCKANTTKTLFRYVPAAGLRINRMVVCEAAIDALSCSLLDLKLEERRSVYVSTAGGMGPHTVAAIQQWLGEVSQDPQAELVLAVDDDEAGDKYASRLAVLADQDDVRCYRIVPGGNAKDWNQAVQTIVTRHLQAS</sequence>
<reference evidence="2 3" key="1">
    <citation type="submission" date="2020-04" db="EMBL/GenBank/DDBJ databases">
        <title>Description of novel Gluconacetobacter.</title>
        <authorList>
            <person name="Sombolestani A."/>
        </authorList>
    </citation>
    <scope>NUCLEOTIDE SEQUENCE [LARGE SCALE GENOMIC DNA]</scope>
    <source>
        <strain evidence="2 3">LMG 21311</strain>
    </source>
</reference>
<dbReference type="EMBL" id="JABEQF010000036">
    <property type="protein sequence ID" value="MBB2191995.1"/>
    <property type="molecule type" value="Genomic_DNA"/>
</dbReference>
<dbReference type="InterPro" id="IPR025054">
    <property type="entry name" value="DUF3991"/>
</dbReference>